<dbReference type="PROSITE" id="PS51202">
    <property type="entry name" value="RCK_C"/>
    <property type="match status" value="1"/>
</dbReference>
<dbReference type="InterPro" id="IPR003148">
    <property type="entry name" value="RCK_N"/>
</dbReference>
<dbReference type="SUPFAM" id="SSF81324">
    <property type="entry name" value="Voltage-gated potassium channels"/>
    <property type="match status" value="1"/>
</dbReference>
<keyword evidence="4" id="KW-0630">Potassium</keyword>
<dbReference type="PANTHER" id="PTHR43833:SF9">
    <property type="entry name" value="POTASSIUM CHANNEL PROTEIN YUGO-RELATED"/>
    <property type="match status" value="1"/>
</dbReference>
<evidence type="ECO:0000313" key="10">
    <source>
        <dbReference type="Proteomes" id="UP000535511"/>
    </source>
</evidence>
<dbReference type="InterPro" id="IPR050721">
    <property type="entry name" value="Trk_Ktr_HKT_K-transport"/>
</dbReference>
<dbReference type="InterPro" id="IPR036721">
    <property type="entry name" value="RCK_C_sf"/>
</dbReference>
<dbReference type="PANTHER" id="PTHR43833">
    <property type="entry name" value="POTASSIUM CHANNEL PROTEIN 2-RELATED-RELATED"/>
    <property type="match status" value="1"/>
</dbReference>
<sequence>MGSVRRLVVALAALVAVTIFGTVGYVLLGFSTLEAVYQTVTTVSTVGFREVRPLGTAGQAFTIALIIVGVGTVLYNLGVALEILTEGQLRQHLERRRMDARIAALRGHVIICGYGRVGRAATDFLTSAGHEVVVVDTDADRLGDLPAGVSHLVGDVTEDRVLREAGLEHARAVVVALDNDADTVYATLSARAMRPNVVIVARARTTDSKAKLRLAGATRAVNPQRIGGRRLAVFALQPDVAEFFDVVMHDENVDWRVQQVPVAAGSEVAGRSLGELRIRARTGALLLAVRRSAGDGLEPNPSDALVVPAGAVLIALGTPPELEALAALAR</sequence>
<dbReference type="Pfam" id="PF07885">
    <property type="entry name" value="Ion_trans_2"/>
    <property type="match status" value="1"/>
</dbReference>
<dbReference type="Proteomes" id="UP000535511">
    <property type="component" value="Unassembled WGS sequence"/>
</dbReference>
<comment type="caution">
    <text evidence="9">The sequence shown here is derived from an EMBL/GenBank/DDBJ whole genome shotgun (WGS) entry which is preliminary data.</text>
</comment>
<dbReference type="AlphaFoldDB" id="A0A7Y9E496"/>
<keyword evidence="9" id="KW-0813">Transport</keyword>
<accession>A0A7Y9E496</accession>
<dbReference type="PROSITE" id="PS51201">
    <property type="entry name" value="RCK_N"/>
    <property type="match status" value="1"/>
</dbReference>
<keyword evidence="6" id="KW-0812">Transmembrane</keyword>
<gene>
    <name evidence="9" type="ORF">BJZ21_000689</name>
</gene>
<organism evidence="9 10">
    <name type="scientific">Nocardioides panaciterrulae</name>
    <dbReference type="NCBI Taxonomy" id="661492"/>
    <lineage>
        <taxon>Bacteria</taxon>
        <taxon>Bacillati</taxon>
        <taxon>Actinomycetota</taxon>
        <taxon>Actinomycetes</taxon>
        <taxon>Propionibacteriales</taxon>
        <taxon>Nocardioidaceae</taxon>
        <taxon>Nocardioides</taxon>
    </lineage>
</organism>
<dbReference type="InterPro" id="IPR013099">
    <property type="entry name" value="K_chnl_dom"/>
</dbReference>
<keyword evidence="5" id="KW-0520">NAD</keyword>
<keyword evidence="3" id="KW-0633">Potassium transport</keyword>
<dbReference type="InterPro" id="IPR036291">
    <property type="entry name" value="NAD(P)-bd_dom_sf"/>
</dbReference>
<reference evidence="9 10" key="1">
    <citation type="submission" date="2020-07" db="EMBL/GenBank/DDBJ databases">
        <title>Sequencing the genomes of 1000 actinobacteria strains.</title>
        <authorList>
            <person name="Klenk H.-P."/>
        </authorList>
    </citation>
    <scope>NUCLEOTIDE SEQUENCE [LARGE SCALE GENOMIC DNA]</scope>
    <source>
        <strain evidence="9 10">DSM 21350</strain>
    </source>
</reference>
<keyword evidence="6" id="KW-0472">Membrane</keyword>
<evidence type="ECO:0000256" key="1">
    <source>
        <dbReference type="ARBA" id="ARBA00004651"/>
    </source>
</evidence>
<keyword evidence="9" id="KW-0407">Ion channel</keyword>
<dbReference type="Gene3D" id="1.10.287.70">
    <property type="match status" value="1"/>
</dbReference>
<protein>
    <recommendedName>
        <fullName evidence="2">Trk system potassium uptake protein TrkA</fullName>
    </recommendedName>
</protein>
<dbReference type="EMBL" id="JACCBG010000001">
    <property type="protein sequence ID" value="NYD40606.1"/>
    <property type="molecule type" value="Genomic_DNA"/>
</dbReference>
<evidence type="ECO:0000259" key="7">
    <source>
        <dbReference type="PROSITE" id="PS51201"/>
    </source>
</evidence>
<dbReference type="Pfam" id="PF02254">
    <property type="entry name" value="TrkA_N"/>
    <property type="match status" value="1"/>
</dbReference>
<proteinExistence type="predicted"/>
<dbReference type="SUPFAM" id="SSF51735">
    <property type="entry name" value="NAD(P)-binding Rossmann-fold domains"/>
    <property type="match status" value="1"/>
</dbReference>
<evidence type="ECO:0000256" key="3">
    <source>
        <dbReference type="ARBA" id="ARBA00022538"/>
    </source>
</evidence>
<feature type="domain" description="RCK N-terminal" evidence="7">
    <location>
        <begin position="106"/>
        <end position="222"/>
    </location>
</feature>
<dbReference type="Gene3D" id="3.30.70.1450">
    <property type="entry name" value="Regulator of K+ conductance, C-terminal domain"/>
    <property type="match status" value="1"/>
</dbReference>
<evidence type="ECO:0000256" key="5">
    <source>
        <dbReference type="ARBA" id="ARBA00023027"/>
    </source>
</evidence>
<dbReference type="GO" id="GO:0015079">
    <property type="term" value="F:potassium ion transmembrane transporter activity"/>
    <property type="evidence" value="ECO:0007669"/>
    <property type="project" value="InterPro"/>
</dbReference>
<dbReference type="InterPro" id="IPR006037">
    <property type="entry name" value="RCK_C"/>
</dbReference>
<dbReference type="Gene3D" id="3.40.50.720">
    <property type="entry name" value="NAD(P)-binding Rossmann-like Domain"/>
    <property type="match status" value="1"/>
</dbReference>
<dbReference type="GO" id="GO:0005886">
    <property type="term" value="C:plasma membrane"/>
    <property type="evidence" value="ECO:0007669"/>
    <property type="project" value="UniProtKB-SubCell"/>
</dbReference>
<feature type="domain" description="RCK C-terminal" evidence="8">
    <location>
        <begin position="245"/>
        <end position="330"/>
    </location>
</feature>
<dbReference type="PRINTS" id="PR00335">
    <property type="entry name" value="KUPTAKETRKA"/>
</dbReference>
<feature type="transmembrane region" description="Helical" evidence="6">
    <location>
        <begin position="7"/>
        <end position="28"/>
    </location>
</feature>
<dbReference type="InterPro" id="IPR006036">
    <property type="entry name" value="K_uptake_TrkA"/>
</dbReference>
<name>A0A7Y9E496_9ACTN</name>
<evidence type="ECO:0000259" key="8">
    <source>
        <dbReference type="PROSITE" id="PS51202"/>
    </source>
</evidence>
<evidence type="ECO:0000256" key="6">
    <source>
        <dbReference type="SAM" id="Phobius"/>
    </source>
</evidence>
<dbReference type="RefSeq" id="WP_179662469.1">
    <property type="nucleotide sequence ID" value="NZ_JACCBG010000001.1"/>
</dbReference>
<keyword evidence="6" id="KW-1133">Transmembrane helix</keyword>
<evidence type="ECO:0000256" key="2">
    <source>
        <dbReference type="ARBA" id="ARBA00017378"/>
    </source>
</evidence>
<evidence type="ECO:0000313" key="9">
    <source>
        <dbReference type="EMBL" id="NYD40606.1"/>
    </source>
</evidence>
<dbReference type="Pfam" id="PF02080">
    <property type="entry name" value="TrkA_C"/>
    <property type="match status" value="1"/>
</dbReference>
<comment type="subcellular location">
    <subcellularLocation>
        <location evidence="1">Cell membrane</location>
        <topology evidence="1">Multi-pass membrane protein</topology>
    </subcellularLocation>
</comment>
<keyword evidence="9" id="KW-0406">Ion transport</keyword>
<evidence type="ECO:0000256" key="4">
    <source>
        <dbReference type="ARBA" id="ARBA00022958"/>
    </source>
</evidence>
<dbReference type="SUPFAM" id="SSF116726">
    <property type="entry name" value="TrkA C-terminal domain-like"/>
    <property type="match status" value="1"/>
</dbReference>
<keyword evidence="10" id="KW-1185">Reference proteome</keyword>
<feature type="transmembrane region" description="Helical" evidence="6">
    <location>
        <begin position="60"/>
        <end position="85"/>
    </location>
</feature>